<dbReference type="EMBL" id="OY731405">
    <property type="protein sequence ID" value="CAJ1971925.1"/>
    <property type="molecule type" value="Genomic_DNA"/>
</dbReference>
<evidence type="ECO:0000313" key="2">
    <source>
        <dbReference type="EMBL" id="CAJ1971925.1"/>
    </source>
</evidence>
<protein>
    <submittedName>
        <fullName evidence="2">Uncharacterized protein</fullName>
    </submittedName>
</protein>
<organism evidence="2 3">
    <name type="scientific">Sphenostylis stenocarpa</name>
    <dbReference type="NCBI Taxonomy" id="92480"/>
    <lineage>
        <taxon>Eukaryota</taxon>
        <taxon>Viridiplantae</taxon>
        <taxon>Streptophyta</taxon>
        <taxon>Embryophyta</taxon>
        <taxon>Tracheophyta</taxon>
        <taxon>Spermatophyta</taxon>
        <taxon>Magnoliopsida</taxon>
        <taxon>eudicotyledons</taxon>
        <taxon>Gunneridae</taxon>
        <taxon>Pentapetalae</taxon>
        <taxon>rosids</taxon>
        <taxon>fabids</taxon>
        <taxon>Fabales</taxon>
        <taxon>Fabaceae</taxon>
        <taxon>Papilionoideae</taxon>
        <taxon>50 kb inversion clade</taxon>
        <taxon>NPAAA clade</taxon>
        <taxon>indigoferoid/millettioid clade</taxon>
        <taxon>Phaseoleae</taxon>
        <taxon>Sphenostylis</taxon>
    </lineage>
</organism>
<dbReference type="Proteomes" id="UP001189624">
    <property type="component" value="Chromosome 8"/>
</dbReference>
<name>A0AA86T0L3_9FABA</name>
<feature type="region of interest" description="Disordered" evidence="1">
    <location>
        <begin position="1"/>
        <end position="84"/>
    </location>
</feature>
<sequence>MHDQRSPAQKGCERSIYPSDHSVHGEDNSNPHTVFGLSKHWLNRSGRKDEDDDDGEASQGRGTRTYDGFSETQTESQVVSYEDDLSGRQRLIDRVRTRSSMQ</sequence>
<reference evidence="2" key="1">
    <citation type="submission" date="2023-10" db="EMBL/GenBank/DDBJ databases">
        <authorList>
            <person name="Domelevo Entfellner J.-B."/>
        </authorList>
    </citation>
    <scope>NUCLEOTIDE SEQUENCE</scope>
</reference>
<feature type="compositionally biased region" description="Polar residues" evidence="1">
    <location>
        <begin position="70"/>
        <end position="79"/>
    </location>
</feature>
<dbReference type="Gramene" id="rna-AYBTSS11_LOCUS23934">
    <property type="protein sequence ID" value="CAJ1971925.1"/>
    <property type="gene ID" value="gene-AYBTSS11_LOCUS23934"/>
</dbReference>
<dbReference type="AlphaFoldDB" id="A0AA86T0L3"/>
<evidence type="ECO:0000256" key="1">
    <source>
        <dbReference type="SAM" id="MobiDB-lite"/>
    </source>
</evidence>
<proteinExistence type="predicted"/>
<keyword evidence="3" id="KW-1185">Reference proteome</keyword>
<evidence type="ECO:0000313" key="3">
    <source>
        <dbReference type="Proteomes" id="UP001189624"/>
    </source>
</evidence>
<gene>
    <name evidence="2" type="ORF">AYBTSS11_LOCUS23934</name>
</gene>
<accession>A0AA86T0L3</accession>